<dbReference type="GO" id="GO:0016491">
    <property type="term" value="F:oxidoreductase activity"/>
    <property type="evidence" value="ECO:0007669"/>
    <property type="project" value="InterPro"/>
</dbReference>
<dbReference type="eggNOG" id="COG0667">
    <property type="taxonomic scope" value="Bacteria"/>
</dbReference>
<dbReference type="RefSeq" id="WP_006594120.1">
    <property type="nucleotide sequence ID" value="NZ_BAHD01000075.1"/>
</dbReference>
<gene>
    <name evidence="3" type="ORF">KILIM_075_00070</name>
</gene>
<dbReference type="InterPro" id="IPR023210">
    <property type="entry name" value="NADP_OxRdtase_dom"/>
</dbReference>
<evidence type="ECO:0000259" key="2">
    <source>
        <dbReference type="Pfam" id="PF00248"/>
    </source>
</evidence>
<dbReference type="AlphaFoldDB" id="K6VMY4"/>
<keyword evidence="4" id="KW-1185">Reference proteome</keyword>
<dbReference type="PANTHER" id="PTHR42686">
    <property type="entry name" value="GH17980P-RELATED"/>
    <property type="match status" value="1"/>
</dbReference>
<name>K6VMY4_9MICO</name>
<evidence type="ECO:0000256" key="1">
    <source>
        <dbReference type="SAM" id="MobiDB-lite"/>
    </source>
</evidence>
<dbReference type="Gene3D" id="3.20.20.100">
    <property type="entry name" value="NADP-dependent oxidoreductase domain"/>
    <property type="match status" value="1"/>
</dbReference>
<reference evidence="3 4" key="1">
    <citation type="submission" date="2012-08" db="EMBL/GenBank/DDBJ databases">
        <title>Whole genome shotgun sequence of Kineosphaera limosa NBRC 100340.</title>
        <authorList>
            <person name="Yoshida I."/>
            <person name="Isaki S."/>
            <person name="Hosoyama A."/>
            <person name="Tsuchikane K."/>
            <person name="Katsumata H."/>
            <person name="Ando Y."/>
            <person name="Ohji S."/>
            <person name="Hamada M."/>
            <person name="Tamura T."/>
            <person name="Yamazoe A."/>
            <person name="Yamazaki S."/>
            <person name="Fujita N."/>
        </authorList>
    </citation>
    <scope>NUCLEOTIDE SEQUENCE [LARGE SCALE GENOMIC DNA]</scope>
    <source>
        <strain evidence="3 4">NBRC 100340</strain>
    </source>
</reference>
<dbReference type="Proteomes" id="UP000008366">
    <property type="component" value="Unassembled WGS sequence"/>
</dbReference>
<proteinExistence type="predicted"/>
<dbReference type="SUPFAM" id="SSF51430">
    <property type="entry name" value="NAD(P)-linked oxidoreductase"/>
    <property type="match status" value="1"/>
</dbReference>
<feature type="domain" description="NADP-dependent oxidoreductase" evidence="2">
    <location>
        <begin position="10"/>
        <end position="306"/>
    </location>
</feature>
<dbReference type="GO" id="GO:0005829">
    <property type="term" value="C:cytosol"/>
    <property type="evidence" value="ECO:0007669"/>
    <property type="project" value="TreeGrafter"/>
</dbReference>
<organism evidence="3 4">
    <name type="scientific">Kineosphaera limosa NBRC 100340</name>
    <dbReference type="NCBI Taxonomy" id="1184609"/>
    <lineage>
        <taxon>Bacteria</taxon>
        <taxon>Bacillati</taxon>
        <taxon>Actinomycetota</taxon>
        <taxon>Actinomycetes</taxon>
        <taxon>Micrococcales</taxon>
        <taxon>Dermatophilaceae</taxon>
        <taxon>Kineosphaera</taxon>
    </lineage>
</organism>
<dbReference type="InterPro" id="IPR036812">
    <property type="entry name" value="NAD(P)_OxRdtase_dom_sf"/>
</dbReference>
<evidence type="ECO:0000313" key="4">
    <source>
        <dbReference type="Proteomes" id="UP000008366"/>
    </source>
</evidence>
<dbReference type="CDD" id="cd19152">
    <property type="entry name" value="AKR_AKR15A"/>
    <property type="match status" value="1"/>
</dbReference>
<protein>
    <submittedName>
        <fullName evidence="3">Putative aldo/keto reductase</fullName>
    </submittedName>
</protein>
<sequence>MILTPARATFGVATLGNLYTPMADEQARAILDAVWAGGVRSFDTAPHYGLGLAERRLGDFLADVGSDGVRVTTKVGRLLRPNPDFAGELDDAAAFAVPASMRRVYDTTAAGIRASLTESLQRLRLDRVAGLYLHDPDEYPDEAGSLNSGLEALAELRREGLVQEVGVGSKSTQTLERTAADPRASELMIAGRFTLVDHSTLGRCLPLCLARGARVVPAAVYGSGLLARPEPAGRYDYATAPPQIVEAARRIADVCRKHGTDLPTAALHYVARHPSVTQVAFGARSPEQVRGTLERIANPPPEALWAELTATGLAPDPAAALPADAQSDAESEAGR</sequence>
<dbReference type="STRING" id="1184609.KILIM_075_00070"/>
<comment type="caution">
    <text evidence="3">The sequence shown here is derived from an EMBL/GenBank/DDBJ whole genome shotgun (WGS) entry which is preliminary data.</text>
</comment>
<dbReference type="Pfam" id="PF00248">
    <property type="entry name" value="Aldo_ket_red"/>
    <property type="match status" value="1"/>
</dbReference>
<dbReference type="OrthoDB" id="9768851at2"/>
<dbReference type="InterPro" id="IPR020471">
    <property type="entry name" value="AKR"/>
</dbReference>
<feature type="region of interest" description="Disordered" evidence="1">
    <location>
        <begin position="315"/>
        <end position="335"/>
    </location>
</feature>
<dbReference type="PANTHER" id="PTHR42686:SF1">
    <property type="entry name" value="GH17980P-RELATED"/>
    <property type="match status" value="1"/>
</dbReference>
<feature type="compositionally biased region" description="Low complexity" evidence="1">
    <location>
        <begin position="315"/>
        <end position="326"/>
    </location>
</feature>
<evidence type="ECO:0000313" key="3">
    <source>
        <dbReference type="EMBL" id="GAB97588.1"/>
    </source>
</evidence>
<dbReference type="EMBL" id="BAHD01000075">
    <property type="protein sequence ID" value="GAB97588.1"/>
    <property type="molecule type" value="Genomic_DNA"/>
</dbReference>
<accession>K6VMY4</accession>